<organism evidence="5 6">
    <name type="scientific">Guyparkeria halophila</name>
    <dbReference type="NCBI Taxonomy" id="47960"/>
    <lineage>
        <taxon>Bacteria</taxon>
        <taxon>Pseudomonadati</taxon>
        <taxon>Pseudomonadota</taxon>
        <taxon>Gammaproteobacteria</taxon>
        <taxon>Chromatiales</taxon>
        <taxon>Thioalkalibacteraceae</taxon>
        <taxon>Guyparkeria</taxon>
    </lineage>
</organism>
<evidence type="ECO:0000313" key="6">
    <source>
        <dbReference type="Proteomes" id="UP001327459"/>
    </source>
</evidence>
<dbReference type="InterPro" id="IPR042203">
    <property type="entry name" value="Leu/Phe-tRNA_Trfase_C"/>
</dbReference>
<protein>
    <recommendedName>
        <fullName evidence="4">Leucyl/phenylalanyl-tRNA--protein transferase</fullName>
        <ecNumber evidence="4">2.3.2.6</ecNumber>
    </recommendedName>
    <alternativeName>
        <fullName evidence="4">L/F-transferase</fullName>
    </alternativeName>
    <alternativeName>
        <fullName evidence="4">Leucyltransferase</fullName>
    </alternativeName>
    <alternativeName>
        <fullName evidence="4">Phenyalanyltransferase</fullName>
    </alternativeName>
</protein>
<reference evidence="5 6" key="1">
    <citation type="submission" date="2023-11" db="EMBL/GenBank/DDBJ databases">
        <title>MicrobeMod: A computational toolkit for identifying prokaryotic methylation and restriction-modification with nanopore sequencing.</title>
        <authorList>
            <person name="Crits-Christoph A."/>
            <person name="Kang S.C."/>
            <person name="Lee H."/>
            <person name="Ostrov N."/>
        </authorList>
    </citation>
    <scope>NUCLEOTIDE SEQUENCE [LARGE SCALE GENOMIC DNA]</scope>
    <source>
        <strain evidence="5 6">ATCC 49870</strain>
    </source>
</reference>
<dbReference type="Gene3D" id="3.40.630.70">
    <property type="entry name" value="Leucyl/phenylalanyl-tRNA-protein transferase, C-terminal domain"/>
    <property type="match status" value="1"/>
</dbReference>
<comment type="function">
    <text evidence="4">Functions in the N-end rule pathway of protein degradation where it conjugates Leu, Phe and, less efficiently, Met from aminoacyl-tRNAs to the N-termini of proteins containing an N-terminal arginine or lysine.</text>
</comment>
<proteinExistence type="inferred from homology"/>
<dbReference type="InterPro" id="IPR042221">
    <property type="entry name" value="Leu/Phe-tRNA_Trfase_N"/>
</dbReference>
<dbReference type="GO" id="GO:0008914">
    <property type="term" value="F:leucyl-tRNA--protein transferase activity"/>
    <property type="evidence" value="ECO:0007669"/>
    <property type="project" value="UniProtKB-EC"/>
</dbReference>
<dbReference type="PANTHER" id="PTHR30098">
    <property type="entry name" value="LEUCYL/PHENYLALANYL-TRNA--PROTEIN TRANSFERASE"/>
    <property type="match status" value="1"/>
</dbReference>
<dbReference type="EC" id="2.3.2.6" evidence="4"/>
<dbReference type="SUPFAM" id="SSF55729">
    <property type="entry name" value="Acyl-CoA N-acyltransferases (Nat)"/>
    <property type="match status" value="1"/>
</dbReference>
<comment type="similarity">
    <text evidence="4">Belongs to the L/F-transferase family.</text>
</comment>
<comment type="catalytic activity">
    <reaction evidence="4">
        <text>N-terminal L-arginyl-[protein] + L-leucyl-tRNA(Leu) = N-terminal L-leucyl-L-arginyl-[protein] + tRNA(Leu) + H(+)</text>
        <dbReference type="Rhea" id="RHEA:50416"/>
        <dbReference type="Rhea" id="RHEA-COMP:9613"/>
        <dbReference type="Rhea" id="RHEA-COMP:9622"/>
        <dbReference type="Rhea" id="RHEA-COMP:12672"/>
        <dbReference type="Rhea" id="RHEA-COMP:12673"/>
        <dbReference type="ChEBI" id="CHEBI:15378"/>
        <dbReference type="ChEBI" id="CHEBI:64719"/>
        <dbReference type="ChEBI" id="CHEBI:78442"/>
        <dbReference type="ChEBI" id="CHEBI:78494"/>
        <dbReference type="ChEBI" id="CHEBI:133044"/>
        <dbReference type="EC" id="2.3.2.6"/>
    </reaction>
</comment>
<dbReference type="InterPro" id="IPR016181">
    <property type="entry name" value="Acyl_CoA_acyltransferase"/>
</dbReference>
<keyword evidence="6" id="KW-1185">Reference proteome</keyword>
<evidence type="ECO:0000256" key="4">
    <source>
        <dbReference type="HAMAP-Rule" id="MF_00688"/>
    </source>
</evidence>
<dbReference type="Pfam" id="PF03588">
    <property type="entry name" value="Leu_Phe_trans"/>
    <property type="match status" value="1"/>
</dbReference>
<evidence type="ECO:0000256" key="1">
    <source>
        <dbReference type="ARBA" id="ARBA00022490"/>
    </source>
</evidence>
<evidence type="ECO:0000256" key="3">
    <source>
        <dbReference type="ARBA" id="ARBA00023315"/>
    </source>
</evidence>
<dbReference type="EMBL" id="CP140153">
    <property type="protein sequence ID" value="WQH15955.1"/>
    <property type="molecule type" value="Genomic_DNA"/>
</dbReference>
<comment type="subcellular location">
    <subcellularLocation>
        <location evidence="4">Cytoplasm</location>
    </subcellularLocation>
</comment>
<dbReference type="RefSeq" id="WP_322520978.1">
    <property type="nucleotide sequence ID" value="NZ_CP140153.1"/>
</dbReference>
<comment type="catalytic activity">
    <reaction evidence="4">
        <text>L-phenylalanyl-tRNA(Phe) + an N-terminal L-alpha-aminoacyl-[protein] = an N-terminal L-phenylalanyl-L-alpha-aminoacyl-[protein] + tRNA(Phe)</text>
        <dbReference type="Rhea" id="RHEA:43632"/>
        <dbReference type="Rhea" id="RHEA-COMP:9668"/>
        <dbReference type="Rhea" id="RHEA-COMP:9699"/>
        <dbReference type="Rhea" id="RHEA-COMP:10636"/>
        <dbReference type="Rhea" id="RHEA-COMP:10637"/>
        <dbReference type="ChEBI" id="CHEBI:78442"/>
        <dbReference type="ChEBI" id="CHEBI:78531"/>
        <dbReference type="ChEBI" id="CHEBI:78597"/>
        <dbReference type="ChEBI" id="CHEBI:83561"/>
        <dbReference type="EC" id="2.3.2.6"/>
    </reaction>
</comment>
<name>A0ABZ0YUW5_9GAMM</name>
<comment type="catalytic activity">
    <reaction evidence="4">
        <text>N-terminal L-lysyl-[protein] + L-leucyl-tRNA(Leu) = N-terminal L-leucyl-L-lysyl-[protein] + tRNA(Leu) + H(+)</text>
        <dbReference type="Rhea" id="RHEA:12340"/>
        <dbReference type="Rhea" id="RHEA-COMP:9613"/>
        <dbReference type="Rhea" id="RHEA-COMP:9622"/>
        <dbReference type="Rhea" id="RHEA-COMP:12670"/>
        <dbReference type="Rhea" id="RHEA-COMP:12671"/>
        <dbReference type="ChEBI" id="CHEBI:15378"/>
        <dbReference type="ChEBI" id="CHEBI:65249"/>
        <dbReference type="ChEBI" id="CHEBI:78442"/>
        <dbReference type="ChEBI" id="CHEBI:78494"/>
        <dbReference type="ChEBI" id="CHEBI:133043"/>
        <dbReference type="EC" id="2.3.2.6"/>
    </reaction>
</comment>
<dbReference type="InterPro" id="IPR004616">
    <property type="entry name" value="Leu/Phe-tRNA_Trfase"/>
</dbReference>
<keyword evidence="3 4" id="KW-0012">Acyltransferase</keyword>
<keyword evidence="1 4" id="KW-0963">Cytoplasm</keyword>
<keyword evidence="2 4" id="KW-0808">Transferase</keyword>
<gene>
    <name evidence="4 5" type="primary">aat</name>
    <name evidence="5" type="ORF">SR882_09330</name>
</gene>
<dbReference type="PANTHER" id="PTHR30098:SF2">
    <property type="entry name" value="LEUCYL_PHENYLALANYL-TRNA--PROTEIN TRANSFERASE"/>
    <property type="match status" value="1"/>
</dbReference>
<dbReference type="Proteomes" id="UP001327459">
    <property type="component" value="Chromosome"/>
</dbReference>
<evidence type="ECO:0000256" key="2">
    <source>
        <dbReference type="ARBA" id="ARBA00022679"/>
    </source>
</evidence>
<dbReference type="NCBIfam" id="TIGR00667">
    <property type="entry name" value="aat"/>
    <property type="match status" value="1"/>
</dbReference>
<dbReference type="Gene3D" id="3.30.70.3550">
    <property type="entry name" value="Leucyl/phenylalanyl-tRNA-protein transferase, N-terminal domain"/>
    <property type="match status" value="1"/>
</dbReference>
<accession>A0ABZ0YUW5</accession>
<evidence type="ECO:0000313" key="5">
    <source>
        <dbReference type="EMBL" id="WQH15955.1"/>
    </source>
</evidence>
<dbReference type="HAMAP" id="MF_00688">
    <property type="entry name" value="Leu_Phe_trans"/>
    <property type="match status" value="1"/>
</dbReference>
<sequence>MIPLLGPNPRVFPPVSSALQEPNGLLAAGGDLSVDRLATAYRRGIFPWYSEGDPILWWSPDPRTLFTPERFHVSRSLAKWRRQQRYRVTVDTAFAAVVDGCAGPRRGDPGTWIVPAMRQAFVDLHAAGIAHSVEVWSGEELVGGLFGSRIGRAAFGESMFSRAANASKFALAAILVDHAWGPIDFLDAQFTTEHLLGLGAEEYPRSVFTRWLDEAACADSPAGFPGGL</sequence>